<dbReference type="Pfam" id="PF00593">
    <property type="entry name" value="TonB_dep_Rec_b-barrel"/>
    <property type="match status" value="1"/>
</dbReference>
<gene>
    <name evidence="13" type="primary">btuB_16</name>
    <name evidence="13" type="ORF">Maes01_02068</name>
</gene>
<keyword evidence="14" id="KW-1185">Reference proteome</keyword>
<evidence type="ECO:0000313" key="13">
    <source>
        <dbReference type="EMBL" id="GAA5525498.1"/>
    </source>
</evidence>
<keyword evidence="6 8" id="KW-0472">Membrane</keyword>
<dbReference type="Proteomes" id="UP001408594">
    <property type="component" value="Unassembled WGS sequence"/>
</dbReference>
<dbReference type="SUPFAM" id="SSF56935">
    <property type="entry name" value="Porins"/>
    <property type="match status" value="1"/>
</dbReference>
<evidence type="ECO:0000256" key="2">
    <source>
        <dbReference type="ARBA" id="ARBA00022448"/>
    </source>
</evidence>
<keyword evidence="10" id="KW-0732">Signal</keyword>
<dbReference type="RefSeq" id="WP_345551235.1">
    <property type="nucleotide sequence ID" value="NZ_BAABRT010000016.1"/>
</dbReference>
<keyword evidence="3 8" id="KW-1134">Transmembrane beta strand</keyword>
<organism evidence="13 14">
    <name type="scientific">Microbulbifer aestuariivivens</name>
    <dbReference type="NCBI Taxonomy" id="1908308"/>
    <lineage>
        <taxon>Bacteria</taxon>
        <taxon>Pseudomonadati</taxon>
        <taxon>Pseudomonadota</taxon>
        <taxon>Gammaproteobacteria</taxon>
        <taxon>Cellvibrionales</taxon>
        <taxon>Microbulbiferaceae</taxon>
        <taxon>Microbulbifer</taxon>
    </lineage>
</organism>
<comment type="similarity">
    <text evidence="8 9">Belongs to the TonB-dependent receptor family.</text>
</comment>
<dbReference type="Pfam" id="PF07715">
    <property type="entry name" value="Plug"/>
    <property type="match status" value="1"/>
</dbReference>
<comment type="subcellular location">
    <subcellularLocation>
        <location evidence="1 8">Cell outer membrane</location>
        <topology evidence="1 8">Multi-pass membrane protein</topology>
    </subcellularLocation>
</comment>
<sequence>MKRSMMLLSGMLLSPLALAIQEQAAAAGTTQAPDTNGKALEQVTVVGTQIKGAQITEALAVSVVDAEDIASMGVDSGEELLALIPENGQNFFNEAASISGGVNSARGDIGAFNLRNMGTGNTLVLLNGRRVVNAAAYQTEEVGGSFVPVVTANSNVLPTTGLERVEVLRDGASAIYGADAVAGVVNNVLKDDFDGFSISVKHTEYDNFERDTQNLAIEWGETFNGGRTNVSAFFNHYQRDRIAASEDPRWADSDMRDRVPEGSPWYGDTDFRNDSANSLYPQLDMVSGSISGVTDSRGEMEVYPLGDERCQYVINEYVCGAIDGQGTERYNLNEFRDVSSELERSNLFVFVNHELANGMESFSEVGLYSSSTTMRRHPTASFSTSELIFSADNPYNPYGVDFTLDNYRFAEVPRIVDNDGKNFRLLQGLRGTYGDWDWETALLWNKDEKSDVTRNRVSNTLMQEALNDTTLDAYNPLSGGVDSNIERALIDVRRDSESELKSFDVKFSNSALFNLPAGPVAALAGFEYREESFIDDRDDRLDGTIQFTDADGDTYPFVSDVVNSSPTPDNSGERTVASLFGELQVPVFDNFDLQLALRHENFSDFDSATVGKAAFGYRPSEMLLVRGSWSQAFRAPNLVTINEEIIARNSTTTDWACVYAAENGGDPGQDVLDCTYSIQRIAEGSDELEAEKSINTSAGLVFTPLDGLTITADYWTIEKEDTIGLFGEENHTLLDLYYRLQNGTANCDAVGNSAVNRGEIDPDEAGYYEAAGICAAGTIDSVNDKYANLDTRTLAGWDLGVYYDLYTDFGEFSVKYNGSFTKVLQQDAGGDAAVLVEAQQNGDIPANFPVAGFANLIGKDGNQKERHSLQLSWRYDQFGASLRGFNVGEFYQDSLTLEGEDGGIIRYNIPSMTTYDATVDYRFDYAGASNRVRLGVKNLTDERAPLADSYFGYFSDAHNDYGRYYYLSLKSSF</sequence>
<reference evidence="13 14" key="1">
    <citation type="submission" date="2024-02" db="EMBL/GenBank/DDBJ databases">
        <title>Microbulbifer aestuariivivens NBRC 112533.</title>
        <authorList>
            <person name="Ichikawa N."/>
            <person name="Katano-Makiyama Y."/>
            <person name="Hidaka K."/>
        </authorList>
    </citation>
    <scope>NUCLEOTIDE SEQUENCE [LARGE SCALE GENOMIC DNA]</scope>
    <source>
        <strain evidence="13 14">NBRC 112533</strain>
    </source>
</reference>
<evidence type="ECO:0000256" key="10">
    <source>
        <dbReference type="SAM" id="SignalP"/>
    </source>
</evidence>
<feature type="signal peptide" evidence="10">
    <location>
        <begin position="1"/>
        <end position="19"/>
    </location>
</feature>
<keyword evidence="7 8" id="KW-0998">Cell outer membrane</keyword>
<evidence type="ECO:0000256" key="8">
    <source>
        <dbReference type="PROSITE-ProRule" id="PRU01360"/>
    </source>
</evidence>
<evidence type="ECO:0000256" key="9">
    <source>
        <dbReference type="RuleBase" id="RU003357"/>
    </source>
</evidence>
<accession>A0ABP9WQL2</accession>
<dbReference type="InterPro" id="IPR000531">
    <property type="entry name" value="Beta-barrel_TonB"/>
</dbReference>
<feature type="chain" id="PRO_5046415190" evidence="10">
    <location>
        <begin position="20"/>
        <end position="973"/>
    </location>
</feature>
<name>A0ABP9WQL2_9GAMM</name>
<dbReference type="PANTHER" id="PTHR47234">
    <property type="match status" value="1"/>
</dbReference>
<keyword evidence="4 8" id="KW-0812">Transmembrane</keyword>
<evidence type="ECO:0000256" key="5">
    <source>
        <dbReference type="ARBA" id="ARBA00023077"/>
    </source>
</evidence>
<keyword evidence="5 9" id="KW-0798">TonB box</keyword>
<feature type="domain" description="TonB-dependent receptor plug" evidence="12">
    <location>
        <begin position="58"/>
        <end position="184"/>
    </location>
</feature>
<evidence type="ECO:0000313" key="14">
    <source>
        <dbReference type="Proteomes" id="UP001408594"/>
    </source>
</evidence>
<evidence type="ECO:0000256" key="1">
    <source>
        <dbReference type="ARBA" id="ARBA00004571"/>
    </source>
</evidence>
<evidence type="ECO:0000256" key="6">
    <source>
        <dbReference type="ARBA" id="ARBA00023136"/>
    </source>
</evidence>
<dbReference type="Gene3D" id="2.170.130.10">
    <property type="entry name" value="TonB-dependent receptor, plug domain"/>
    <property type="match status" value="1"/>
</dbReference>
<dbReference type="Gene3D" id="2.40.170.20">
    <property type="entry name" value="TonB-dependent receptor, beta-barrel domain"/>
    <property type="match status" value="1"/>
</dbReference>
<proteinExistence type="inferred from homology"/>
<feature type="domain" description="TonB-dependent receptor-like beta-barrel" evidence="11">
    <location>
        <begin position="392"/>
        <end position="939"/>
    </location>
</feature>
<evidence type="ECO:0000259" key="12">
    <source>
        <dbReference type="Pfam" id="PF07715"/>
    </source>
</evidence>
<comment type="caution">
    <text evidence="13">The sequence shown here is derived from an EMBL/GenBank/DDBJ whole genome shotgun (WGS) entry which is preliminary data.</text>
</comment>
<evidence type="ECO:0000256" key="7">
    <source>
        <dbReference type="ARBA" id="ARBA00023237"/>
    </source>
</evidence>
<dbReference type="InterPro" id="IPR037066">
    <property type="entry name" value="Plug_dom_sf"/>
</dbReference>
<dbReference type="EMBL" id="BAABRT010000016">
    <property type="protein sequence ID" value="GAA5525498.1"/>
    <property type="molecule type" value="Genomic_DNA"/>
</dbReference>
<keyword evidence="2 8" id="KW-0813">Transport</keyword>
<evidence type="ECO:0000256" key="4">
    <source>
        <dbReference type="ARBA" id="ARBA00022692"/>
    </source>
</evidence>
<dbReference type="PANTHER" id="PTHR47234:SF2">
    <property type="entry name" value="TONB-DEPENDENT RECEPTOR"/>
    <property type="match status" value="1"/>
</dbReference>
<evidence type="ECO:0000256" key="3">
    <source>
        <dbReference type="ARBA" id="ARBA00022452"/>
    </source>
</evidence>
<dbReference type="InterPro" id="IPR036942">
    <property type="entry name" value="Beta-barrel_TonB_sf"/>
</dbReference>
<protein>
    <submittedName>
        <fullName evidence="13">Vitamin B12 transporter BtuB</fullName>
    </submittedName>
</protein>
<dbReference type="InterPro" id="IPR039426">
    <property type="entry name" value="TonB-dep_rcpt-like"/>
</dbReference>
<dbReference type="InterPro" id="IPR012910">
    <property type="entry name" value="Plug_dom"/>
</dbReference>
<evidence type="ECO:0000259" key="11">
    <source>
        <dbReference type="Pfam" id="PF00593"/>
    </source>
</evidence>
<dbReference type="PROSITE" id="PS52016">
    <property type="entry name" value="TONB_DEPENDENT_REC_3"/>
    <property type="match status" value="1"/>
</dbReference>